<comment type="caution">
    <text evidence="1">The sequence shown here is derived from an EMBL/GenBank/DDBJ whole genome shotgun (WGS) entry which is preliminary data.</text>
</comment>
<evidence type="ECO:0000313" key="1">
    <source>
        <dbReference type="EMBL" id="KAL0455504.1"/>
    </source>
</evidence>
<sequence length="147" mass="16428">MRLPGPVLSLKVQSVIRDGIPLNAKVQSVIRDGIPLNAKVQSVIRDGNWDWKEILDIEHREITHQLPVLTEVDTISWNSTTGQFTIAEAFRLWQPPGPKVLCPIPYSEIHMDGNCSMGEPEMEEPPSVQRGPEGIVYFTSISHMDGT</sequence>
<dbReference type="AlphaFoldDB" id="A0AAW2XQS8"/>
<reference evidence="1" key="2">
    <citation type="journal article" date="2024" name="Plant">
        <title>Genomic evolution and insights into agronomic trait innovations of Sesamum species.</title>
        <authorList>
            <person name="Miao H."/>
            <person name="Wang L."/>
            <person name="Qu L."/>
            <person name="Liu H."/>
            <person name="Sun Y."/>
            <person name="Le M."/>
            <person name="Wang Q."/>
            <person name="Wei S."/>
            <person name="Zheng Y."/>
            <person name="Lin W."/>
            <person name="Duan Y."/>
            <person name="Cao H."/>
            <person name="Xiong S."/>
            <person name="Wang X."/>
            <person name="Wei L."/>
            <person name="Li C."/>
            <person name="Ma Q."/>
            <person name="Ju M."/>
            <person name="Zhao R."/>
            <person name="Li G."/>
            <person name="Mu C."/>
            <person name="Tian Q."/>
            <person name="Mei H."/>
            <person name="Zhang T."/>
            <person name="Gao T."/>
            <person name="Zhang H."/>
        </authorList>
    </citation>
    <scope>NUCLEOTIDE SEQUENCE</scope>
    <source>
        <strain evidence="1">KEN1</strain>
    </source>
</reference>
<proteinExistence type="predicted"/>
<dbReference type="EMBL" id="JACGWN010000003">
    <property type="protein sequence ID" value="KAL0455504.1"/>
    <property type="molecule type" value="Genomic_DNA"/>
</dbReference>
<protein>
    <submittedName>
        <fullName evidence="1">Uncharacterized protein</fullName>
    </submittedName>
</protein>
<organism evidence="1">
    <name type="scientific">Sesamum latifolium</name>
    <dbReference type="NCBI Taxonomy" id="2727402"/>
    <lineage>
        <taxon>Eukaryota</taxon>
        <taxon>Viridiplantae</taxon>
        <taxon>Streptophyta</taxon>
        <taxon>Embryophyta</taxon>
        <taxon>Tracheophyta</taxon>
        <taxon>Spermatophyta</taxon>
        <taxon>Magnoliopsida</taxon>
        <taxon>eudicotyledons</taxon>
        <taxon>Gunneridae</taxon>
        <taxon>Pentapetalae</taxon>
        <taxon>asterids</taxon>
        <taxon>lamiids</taxon>
        <taxon>Lamiales</taxon>
        <taxon>Pedaliaceae</taxon>
        <taxon>Sesamum</taxon>
    </lineage>
</organism>
<reference evidence="1" key="1">
    <citation type="submission" date="2020-06" db="EMBL/GenBank/DDBJ databases">
        <authorList>
            <person name="Li T."/>
            <person name="Hu X."/>
            <person name="Zhang T."/>
            <person name="Song X."/>
            <person name="Zhang H."/>
            <person name="Dai N."/>
            <person name="Sheng W."/>
            <person name="Hou X."/>
            <person name="Wei L."/>
        </authorList>
    </citation>
    <scope>NUCLEOTIDE SEQUENCE</scope>
    <source>
        <strain evidence="1">KEN1</strain>
        <tissue evidence="1">Leaf</tissue>
    </source>
</reference>
<accession>A0AAW2XQS8</accession>
<gene>
    <name evidence="1" type="ORF">Slati_0889600</name>
</gene>
<name>A0AAW2XQS8_9LAMI</name>